<dbReference type="Proteomes" id="UP001281305">
    <property type="component" value="Chromosome"/>
</dbReference>
<protein>
    <recommendedName>
        <fullName evidence="10">peptidoglycan glycosyltransferase</fullName>
        <ecNumber evidence="10">2.4.99.28</ecNumber>
    </recommendedName>
</protein>
<dbReference type="InterPro" id="IPR001460">
    <property type="entry name" value="PCN-bd_Tpept"/>
</dbReference>
<keyword evidence="8" id="KW-0378">Hydrolase</keyword>
<dbReference type="InterPro" id="IPR023346">
    <property type="entry name" value="Lysozyme-like_dom_sf"/>
</dbReference>
<name>A0ABZ2TJP6_9RHOB</name>
<keyword evidence="7" id="KW-0808">Transferase</keyword>
<evidence type="ECO:0000256" key="3">
    <source>
        <dbReference type="ARBA" id="ARBA00007739"/>
    </source>
</evidence>
<dbReference type="InterPro" id="IPR012338">
    <property type="entry name" value="Beta-lactam/transpept-like"/>
</dbReference>
<dbReference type="EC" id="2.4.99.28" evidence="10"/>
<evidence type="ECO:0000256" key="4">
    <source>
        <dbReference type="ARBA" id="ARBA00022645"/>
    </source>
</evidence>
<dbReference type="PANTHER" id="PTHR32282:SF15">
    <property type="entry name" value="PENICILLIN-BINDING PROTEIN 1C"/>
    <property type="match status" value="1"/>
</dbReference>
<evidence type="ECO:0000256" key="2">
    <source>
        <dbReference type="ARBA" id="ARBA00007090"/>
    </source>
</evidence>
<comment type="pathway">
    <text evidence="1">Cell wall biogenesis; peptidoglycan biosynthesis.</text>
</comment>
<dbReference type="Pfam" id="PF00905">
    <property type="entry name" value="Transpeptidase"/>
    <property type="match status" value="1"/>
</dbReference>
<dbReference type="InterPro" id="IPR001264">
    <property type="entry name" value="Glyco_trans_51"/>
</dbReference>
<keyword evidence="4" id="KW-0121">Carboxypeptidase</keyword>
<comment type="catalytic activity">
    <reaction evidence="11">
        <text>[GlcNAc-(1-&gt;4)-Mur2Ac(oyl-L-Ala-gamma-D-Glu-L-Lys-D-Ala-D-Ala)](n)-di-trans,octa-cis-undecaprenyl diphosphate + beta-D-GlcNAc-(1-&gt;4)-Mur2Ac(oyl-L-Ala-gamma-D-Glu-L-Lys-D-Ala-D-Ala)-di-trans,octa-cis-undecaprenyl diphosphate = [GlcNAc-(1-&gt;4)-Mur2Ac(oyl-L-Ala-gamma-D-Glu-L-Lys-D-Ala-D-Ala)](n+1)-di-trans,octa-cis-undecaprenyl diphosphate + di-trans,octa-cis-undecaprenyl diphosphate + H(+)</text>
        <dbReference type="Rhea" id="RHEA:23708"/>
        <dbReference type="Rhea" id="RHEA-COMP:9602"/>
        <dbReference type="Rhea" id="RHEA-COMP:9603"/>
        <dbReference type="ChEBI" id="CHEBI:15378"/>
        <dbReference type="ChEBI" id="CHEBI:58405"/>
        <dbReference type="ChEBI" id="CHEBI:60033"/>
        <dbReference type="ChEBI" id="CHEBI:78435"/>
        <dbReference type="EC" id="2.4.99.28"/>
    </reaction>
</comment>
<dbReference type="Pfam" id="PF00912">
    <property type="entry name" value="Transgly"/>
    <property type="match status" value="1"/>
</dbReference>
<comment type="similarity">
    <text evidence="2">In the C-terminal section; belongs to the transpeptidase family.</text>
</comment>
<evidence type="ECO:0000256" key="6">
    <source>
        <dbReference type="ARBA" id="ARBA00022676"/>
    </source>
</evidence>
<dbReference type="RefSeq" id="WP_317056572.1">
    <property type="nucleotide sequence ID" value="NZ_CP146606.1"/>
</dbReference>
<dbReference type="EMBL" id="CP146606">
    <property type="protein sequence ID" value="WYK19874.1"/>
    <property type="molecule type" value="Genomic_DNA"/>
</dbReference>
<dbReference type="InterPro" id="IPR050396">
    <property type="entry name" value="Glycosyltr_51/Transpeptidase"/>
</dbReference>
<keyword evidence="5" id="KW-0645">Protease</keyword>
<feature type="domain" description="Penicillin-binding C-terminal" evidence="14">
    <location>
        <begin position="605"/>
        <end position="685"/>
    </location>
</feature>
<keyword evidence="16" id="KW-1185">Reference proteome</keyword>
<evidence type="ECO:0000259" key="12">
    <source>
        <dbReference type="Pfam" id="PF00905"/>
    </source>
</evidence>
<keyword evidence="6" id="KW-0328">Glycosyltransferase</keyword>
<reference evidence="15 16" key="1">
    <citation type="submission" date="2024-02" db="EMBL/GenBank/DDBJ databases">
        <title>Roseovarius strain W115 nov., isolated from a marine algae.</title>
        <authorList>
            <person name="Lee M.W."/>
            <person name="Lee J.K."/>
            <person name="Kim J.M."/>
            <person name="Choi D.G."/>
            <person name="Baek J.H."/>
            <person name="Bayburt H."/>
            <person name="Jung J.J."/>
            <person name="Han D.M."/>
            <person name="Jeon C.O."/>
        </authorList>
    </citation>
    <scope>NUCLEOTIDE SEQUENCE [LARGE SCALE GENOMIC DNA]</scope>
    <source>
        <strain evidence="15 16">W115</strain>
    </source>
</reference>
<dbReference type="Gene3D" id="3.40.710.10">
    <property type="entry name" value="DD-peptidase/beta-lactamase superfamily"/>
    <property type="match status" value="1"/>
</dbReference>
<dbReference type="NCBIfam" id="TIGR02073">
    <property type="entry name" value="PBP_1c"/>
    <property type="match status" value="1"/>
</dbReference>
<gene>
    <name evidence="15" type="primary">pbpC</name>
    <name evidence="15" type="ORF">RZS32_008545</name>
</gene>
<evidence type="ECO:0000256" key="8">
    <source>
        <dbReference type="ARBA" id="ARBA00022801"/>
    </source>
</evidence>
<evidence type="ECO:0000256" key="7">
    <source>
        <dbReference type="ARBA" id="ARBA00022679"/>
    </source>
</evidence>
<dbReference type="SUPFAM" id="SSF53955">
    <property type="entry name" value="Lysozyme-like"/>
    <property type="match status" value="1"/>
</dbReference>
<dbReference type="Gene3D" id="1.10.3810.10">
    <property type="entry name" value="Biosynthetic peptidoglycan transglycosylase-like"/>
    <property type="match status" value="1"/>
</dbReference>
<dbReference type="InterPro" id="IPR011815">
    <property type="entry name" value="PBP_1c"/>
</dbReference>
<evidence type="ECO:0000256" key="5">
    <source>
        <dbReference type="ARBA" id="ARBA00022670"/>
    </source>
</evidence>
<evidence type="ECO:0000259" key="13">
    <source>
        <dbReference type="Pfam" id="PF00912"/>
    </source>
</evidence>
<evidence type="ECO:0000256" key="10">
    <source>
        <dbReference type="ARBA" id="ARBA00044770"/>
    </source>
</evidence>
<evidence type="ECO:0000256" key="11">
    <source>
        <dbReference type="ARBA" id="ARBA00049902"/>
    </source>
</evidence>
<dbReference type="InterPro" id="IPR009647">
    <property type="entry name" value="PBP_C"/>
</dbReference>
<accession>A0ABZ2TJP6</accession>
<feature type="domain" description="Glycosyl transferase family 51" evidence="13">
    <location>
        <begin position="63"/>
        <end position="232"/>
    </location>
</feature>
<comment type="similarity">
    <text evidence="3">In the N-terminal section; belongs to the glycosyltransferase 51 family.</text>
</comment>
<feature type="domain" description="Penicillin-binding protein transpeptidase" evidence="12">
    <location>
        <begin position="310"/>
        <end position="532"/>
    </location>
</feature>
<evidence type="ECO:0000313" key="16">
    <source>
        <dbReference type="Proteomes" id="UP001281305"/>
    </source>
</evidence>
<evidence type="ECO:0000313" key="15">
    <source>
        <dbReference type="EMBL" id="WYK19874.1"/>
    </source>
</evidence>
<evidence type="ECO:0000259" key="14">
    <source>
        <dbReference type="Pfam" id="PF06832"/>
    </source>
</evidence>
<keyword evidence="9" id="KW-0511">Multifunctional enzyme</keyword>
<organism evidence="15 16">
    <name type="scientific">Roseovarius rhodophyticola</name>
    <dbReference type="NCBI Taxonomy" id="3080827"/>
    <lineage>
        <taxon>Bacteria</taxon>
        <taxon>Pseudomonadati</taxon>
        <taxon>Pseudomonadota</taxon>
        <taxon>Alphaproteobacteria</taxon>
        <taxon>Rhodobacterales</taxon>
        <taxon>Roseobacteraceae</taxon>
        <taxon>Roseovarius</taxon>
    </lineage>
</organism>
<dbReference type="SUPFAM" id="SSF56601">
    <property type="entry name" value="beta-lactamase/transpeptidase-like"/>
    <property type="match status" value="1"/>
</dbReference>
<evidence type="ECO:0000256" key="9">
    <source>
        <dbReference type="ARBA" id="ARBA00023268"/>
    </source>
</evidence>
<evidence type="ECO:0000256" key="1">
    <source>
        <dbReference type="ARBA" id="ARBA00004752"/>
    </source>
</evidence>
<dbReference type="PANTHER" id="PTHR32282">
    <property type="entry name" value="BINDING PROTEIN TRANSPEPTIDASE, PUTATIVE-RELATED"/>
    <property type="match status" value="1"/>
</dbReference>
<dbReference type="InterPro" id="IPR036950">
    <property type="entry name" value="PBP_transglycosylase"/>
</dbReference>
<dbReference type="Pfam" id="PF06832">
    <property type="entry name" value="BiPBP_C"/>
    <property type="match status" value="1"/>
</dbReference>
<proteinExistence type="inferred from homology"/>
<sequence>MSSKARHKRSWLKPGLLALLLLITGGARDRLDQWITTTELPPIIREVSTEVRDRDGELLRVYTVENGRWRLAVNPDMVDQTYVEMLIAYEDKRFYSHPGVDPMAFVRAFGQAIWHGELVSGGSTLTMQVARLLENSGTGRLSGKLRQMRVALALERTLSKDQILQLYLEHAPFGGNLEGIRAASYAWFGKEPKRLTPAEAGLLVALPQAPEARRPDTSPESAATARNRVLARALKAGVVSQGDAHSALKEVLPNKRRAFPSVAPHMADRALQENPAAKRQDLTLHKSLQISLENLAKRTVRTLPDGVSVAIVVADHTTGEILSSIGSADYSANDARQGFIDMTQAFRSPGSTLKPLIYGMAFDRGLAHPQTLITDKPVSFGTYAPQNFDGAFRGDLIVSEALRQSLNIPVVLLLDALGPAHLLDALRKSHVPTKLPGNTPGLAVGLGGIGITPEGLTQLYAMIAGQGQAQRLHWRRGHANDKAQPVLSRSSAWQVGDILAGLAPPRGFQSRRLAYKTGTSYGHRDAWAVGFDGRHVATVWIGRPDGTPVPGAFGGELAAPVLFEIFQRIKPSQDALPPPPPETLLLSTAQLPKPLRRFAGRTAVFETAKDAPKLIFPPDGAKLLLENTDLTVKMRDGIGPFTWLANGMPVKTGERRRETQISGLDQGFSKLSVIDSKGRSASVTVWIE</sequence>